<keyword evidence="2" id="KW-1185">Reference proteome</keyword>
<name>A0ABV0SYA3_9TELE</name>
<accession>A0ABV0SYA3</accession>
<organism evidence="1 2">
    <name type="scientific">Ilyodon furcidens</name>
    <name type="common">goldbreast splitfin</name>
    <dbReference type="NCBI Taxonomy" id="33524"/>
    <lineage>
        <taxon>Eukaryota</taxon>
        <taxon>Metazoa</taxon>
        <taxon>Chordata</taxon>
        <taxon>Craniata</taxon>
        <taxon>Vertebrata</taxon>
        <taxon>Euteleostomi</taxon>
        <taxon>Actinopterygii</taxon>
        <taxon>Neopterygii</taxon>
        <taxon>Teleostei</taxon>
        <taxon>Neoteleostei</taxon>
        <taxon>Acanthomorphata</taxon>
        <taxon>Ovalentaria</taxon>
        <taxon>Atherinomorphae</taxon>
        <taxon>Cyprinodontiformes</taxon>
        <taxon>Goodeidae</taxon>
        <taxon>Ilyodon</taxon>
    </lineage>
</organism>
<proteinExistence type="predicted"/>
<sequence length="103" mass="11707">MEFDCHCYRHLKKRAAERVSGPKVNVSAGGRYTVAGKPTLVCPLLPVVFGSGFPVGLENRPLLLDNSSLVLLFACLNFSYRETFCYLVWEYFLMFLFATPLHR</sequence>
<evidence type="ECO:0000313" key="1">
    <source>
        <dbReference type="EMBL" id="MEQ2225451.1"/>
    </source>
</evidence>
<dbReference type="EMBL" id="JAHRIQ010013246">
    <property type="protein sequence ID" value="MEQ2225451.1"/>
    <property type="molecule type" value="Genomic_DNA"/>
</dbReference>
<evidence type="ECO:0000313" key="2">
    <source>
        <dbReference type="Proteomes" id="UP001482620"/>
    </source>
</evidence>
<gene>
    <name evidence="1" type="ORF">ILYODFUR_017553</name>
</gene>
<protein>
    <submittedName>
        <fullName evidence="1">Uncharacterized protein</fullName>
    </submittedName>
</protein>
<reference evidence="1 2" key="1">
    <citation type="submission" date="2021-06" db="EMBL/GenBank/DDBJ databases">
        <authorList>
            <person name="Palmer J.M."/>
        </authorList>
    </citation>
    <scope>NUCLEOTIDE SEQUENCE [LARGE SCALE GENOMIC DNA]</scope>
    <source>
        <strain evidence="2">if_2019</strain>
        <tissue evidence="1">Muscle</tissue>
    </source>
</reference>
<comment type="caution">
    <text evidence="1">The sequence shown here is derived from an EMBL/GenBank/DDBJ whole genome shotgun (WGS) entry which is preliminary data.</text>
</comment>
<dbReference type="Proteomes" id="UP001482620">
    <property type="component" value="Unassembled WGS sequence"/>
</dbReference>